<accession>A0A4V5N427</accession>
<dbReference type="EMBL" id="NAJL01000031">
    <property type="protein sequence ID" value="TKA25999.1"/>
    <property type="molecule type" value="Genomic_DNA"/>
</dbReference>
<protein>
    <submittedName>
        <fullName evidence="2">Uncharacterized protein</fullName>
    </submittedName>
</protein>
<comment type="caution">
    <text evidence="2">The sequence shown here is derived from an EMBL/GenBank/DDBJ whole genome shotgun (WGS) entry which is preliminary data.</text>
</comment>
<organism evidence="2 3">
    <name type="scientific">Salinomyces thailandicus</name>
    <dbReference type="NCBI Taxonomy" id="706561"/>
    <lineage>
        <taxon>Eukaryota</taxon>
        <taxon>Fungi</taxon>
        <taxon>Dikarya</taxon>
        <taxon>Ascomycota</taxon>
        <taxon>Pezizomycotina</taxon>
        <taxon>Dothideomycetes</taxon>
        <taxon>Dothideomycetidae</taxon>
        <taxon>Mycosphaerellales</taxon>
        <taxon>Teratosphaeriaceae</taxon>
        <taxon>Salinomyces</taxon>
    </lineage>
</organism>
<keyword evidence="3" id="KW-1185">Reference proteome</keyword>
<name>A0A4V5N427_9PEZI</name>
<evidence type="ECO:0000313" key="2">
    <source>
        <dbReference type="EMBL" id="TKA25999.1"/>
    </source>
</evidence>
<evidence type="ECO:0000313" key="3">
    <source>
        <dbReference type="Proteomes" id="UP000308549"/>
    </source>
</evidence>
<dbReference type="Proteomes" id="UP000308549">
    <property type="component" value="Unassembled WGS sequence"/>
</dbReference>
<evidence type="ECO:0000256" key="1">
    <source>
        <dbReference type="SAM" id="Phobius"/>
    </source>
</evidence>
<keyword evidence="1" id="KW-0812">Transmembrane</keyword>
<proteinExistence type="predicted"/>
<reference evidence="2 3" key="1">
    <citation type="submission" date="2017-03" db="EMBL/GenBank/DDBJ databases">
        <title>Genomes of endolithic fungi from Antarctica.</title>
        <authorList>
            <person name="Coleine C."/>
            <person name="Masonjones S."/>
            <person name="Stajich J.E."/>
        </authorList>
    </citation>
    <scope>NUCLEOTIDE SEQUENCE [LARGE SCALE GENOMIC DNA]</scope>
    <source>
        <strain evidence="2 3">CCFEE 6315</strain>
    </source>
</reference>
<gene>
    <name evidence="2" type="ORF">B0A50_05511</name>
</gene>
<sequence>MAPRRRSSTIEVPSTGTVSLVIHTNSGNSSTSSTLAPRQDREDSLTYATRLHALELLRPSHERERATLQKTHDLQTLELKTLIGQLSAKQREKLLRKHYQAVGAPLREAEQILEMEQIKTKIVATGLLGAGAFGVGFYADPEAWAQAIWVGVFVAVVVLGLAFYASEGWASVTRSYEEKKANLEMEEQEAAYGRARTGSY</sequence>
<keyword evidence="1" id="KW-0472">Membrane</keyword>
<feature type="transmembrane region" description="Helical" evidence="1">
    <location>
        <begin position="122"/>
        <end position="139"/>
    </location>
</feature>
<dbReference type="AlphaFoldDB" id="A0A4V5N427"/>
<feature type="transmembrane region" description="Helical" evidence="1">
    <location>
        <begin position="145"/>
        <end position="165"/>
    </location>
</feature>
<keyword evidence="1" id="KW-1133">Transmembrane helix</keyword>